<dbReference type="PROSITE" id="PS50293">
    <property type="entry name" value="TPR_REGION"/>
    <property type="match status" value="1"/>
</dbReference>
<accession>A0A401JGL6</accession>
<dbReference type="AlphaFoldDB" id="A0A401JGL6"/>
<organism evidence="6 7">
    <name type="scientific">Sulfuriferula multivorans</name>
    <dbReference type="NCBI Taxonomy" id="1559896"/>
    <lineage>
        <taxon>Bacteria</taxon>
        <taxon>Pseudomonadati</taxon>
        <taxon>Pseudomonadota</taxon>
        <taxon>Betaproteobacteria</taxon>
        <taxon>Nitrosomonadales</taxon>
        <taxon>Sulfuricellaceae</taxon>
        <taxon>Sulfuriferula</taxon>
    </lineage>
</organism>
<feature type="domain" description="Cds6 C-terminal" evidence="5">
    <location>
        <begin position="238"/>
        <end position="342"/>
    </location>
</feature>
<dbReference type="SMART" id="SM00028">
    <property type="entry name" value="TPR"/>
    <property type="match status" value="3"/>
</dbReference>
<name>A0A401JGL6_9PROT</name>
<dbReference type="Gene3D" id="3.10.450.50">
    <property type="match status" value="1"/>
</dbReference>
<feature type="chain" id="PRO_5019072139" evidence="4">
    <location>
        <begin position="24"/>
        <end position="345"/>
    </location>
</feature>
<dbReference type="SUPFAM" id="SSF48452">
    <property type="entry name" value="TPR-like"/>
    <property type="match status" value="1"/>
</dbReference>
<dbReference type="PANTHER" id="PTHR44943">
    <property type="entry name" value="CELLULOSE SYNTHASE OPERON PROTEIN C"/>
    <property type="match status" value="1"/>
</dbReference>
<dbReference type="PANTHER" id="PTHR44943:SF8">
    <property type="entry name" value="TPR REPEAT-CONTAINING PROTEIN MJ0263"/>
    <property type="match status" value="1"/>
</dbReference>
<keyword evidence="7" id="KW-1185">Reference proteome</keyword>
<dbReference type="Pfam" id="PF24125">
    <property type="entry name" value="Cds6_C"/>
    <property type="match status" value="1"/>
</dbReference>
<keyword evidence="4" id="KW-0732">Signal</keyword>
<gene>
    <name evidence="6" type="ORF">SFMTTN_2604</name>
</gene>
<protein>
    <submittedName>
        <fullName evidence="6">TPR repeat</fullName>
    </submittedName>
</protein>
<keyword evidence="1" id="KW-0677">Repeat</keyword>
<dbReference type="PROSITE" id="PS50005">
    <property type="entry name" value="TPR"/>
    <property type="match status" value="1"/>
</dbReference>
<evidence type="ECO:0000256" key="2">
    <source>
        <dbReference type="ARBA" id="ARBA00022803"/>
    </source>
</evidence>
<dbReference type="SUPFAM" id="SSF54427">
    <property type="entry name" value="NTF2-like"/>
    <property type="match status" value="1"/>
</dbReference>
<sequence>MKSPSIFVLLFALFSIFSFSANAAPAPEVQEISNLMKQGQLAAALDQANAYIAKHPQDAQTRFMKGLILTEQNNKAEAIKTFSALTRDFPSLPEPYNNLAVLYAAQGKYDEAKTALQMAIRTNPSYATAQENLGDIYAKMATAAYDKALQLDTRNTSAQTKLLLIRELFSKNDNPVPAKTANDKARKPAAGKMLDEKTIVATTAAKPVALLSVKPPGTVAKAQEKIAAPKENPDDAAVTAAIEAWAKAWSRRDVDAYLAAYSPKFKPSGGESRTSWENSRRERITSPKKIAVELTDIHIKDLGANRYQANFRQSYRSDKLVSRTHKVMELVKSGHKWQIVEERSR</sequence>
<dbReference type="InterPro" id="IPR019734">
    <property type="entry name" value="TPR_rpt"/>
</dbReference>
<dbReference type="RefSeq" id="WP_124705561.1">
    <property type="nucleotide sequence ID" value="NZ_BGOW01000027.1"/>
</dbReference>
<dbReference type="InterPro" id="IPR032710">
    <property type="entry name" value="NTF2-like_dom_sf"/>
</dbReference>
<evidence type="ECO:0000259" key="5">
    <source>
        <dbReference type="Pfam" id="PF24125"/>
    </source>
</evidence>
<evidence type="ECO:0000256" key="1">
    <source>
        <dbReference type="ARBA" id="ARBA00022737"/>
    </source>
</evidence>
<dbReference type="InterPro" id="IPR051685">
    <property type="entry name" value="Ycf3/AcsC/BcsC/TPR_MFPF"/>
</dbReference>
<evidence type="ECO:0000313" key="7">
    <source>
        <dbReference type="Proteomes" id="UP000286806"/>
    </source>
</evidence>
<comment type="caution">
    <text evidence="6">The sequence shown here is derived from an EMBL/GenBank/DDBJ whole genome shotgun (WGS) entry which is preliminary data.</text>
</comment>
<keyword evidence="2 3" id="KW-0802">TPR repeat</keyword>
<reference evidence="6 7" key="1">
    <citation type="journal article" date="2019" name="Front. Microbiol.">
        <title>Genomes of Neutrophilic Sulfur-Oxidizing Chemolithoautotrophs Representing 9 Proteobacterial Species From 8 Genera.</title>
        <authorList>
            <person name="Watanabe T."/>
            <person name="Kojima H."/>
            <person name="Umezawa K."/>
            <person name="Hori C."/>
            <person name="Takasuka T.E."/>
            <person name="Kato Y."/>
            <person name="Fukui M."/>
        </authorList>
    </citation>
    <scope>NUCLEOTIDE SEQUENCE [LARGE SCALE GENOMIC DNA]</scope>
    <source>
        <strain evidence="6 7">TTN</strain>
    </source>
</reference>
<evidence type="ECO:0000256" key="3">
    <source>
        <dbReference type="PROSITE-ProRule" id="PRU00339"/>
    </source>
</evidence>
<dbReference type="OrthoDB" id="5294075at2"/>
<evidence type="ECO:0000313" key="6">
    <source>
        <dbReference type="EMBL" id="GBL46779.1"/>
    </source>
</evidence>
<dbReference type="Proteomes" id="UP000286806">
    <property type="component" value="Unassembled WGS sequence"/>
</dbReference>
<dbReference type="Pfam" id="PF13414">
    <property type="entry name" value="TPR_11"/>
    <property type="match status" value="1"/>
</dbReference>
<dbReference type="Gene3D" id="1.25.40.10">
    <property type="entry name" value="Tetratricopeptide repeat domain"/>
    <property type="match status" value="1"/>
</dbReference>
<dbReference type="EMBL" id="BGOW01000027">
    <property type="protein sequence ID" value="GBL46779.1"/>
    <property type="molecule type" value="Genomic_DNA"/>
</dbReference>
<dbReference type="Pfam" id="PF13432">
    <property type="entry name" value="TPR_16"/>
    <property type="match status" value="1"/>
</dbReference>
<feature type="signal peptide" evidence="4">
    <location>
        <begin position="1"/>
        <end position="23"/>
    </location>
</feature>
<feature type="repeat" description="TPR" evidence="3">
    <location>
        <begin position="93"/>
        <end position="126"/>
    </location>
</feature>
<evidence type="ECO:0000256" key="4">
    <source>
        <dbReference type="SAM" id="SignalP"/>
    </source>
</evidence>
<dbReference type="InterPro" id="IPR011990">
    <property type="entry name" value="TPR-like_helical_dom_sf"/>
</dbReference>
<proteinExistence type="predicted"/>
<dbReference type="InterPro" id="IPR056203">
    <property type="entry name" value="Cds6_C"/>
</dbReference>